<comment type="caution">
    <text evidence="1">The sequence shown here is derived from an EMBL/GenBank/DDBJ whole genome shotgun (WGS) entry which is preliminary data.</text>
</comment>
<protein>
    <submittedName>
        <fullName evidence="1">Uncharacterized protein</fullName>
    </submittedName>
</protein>
<evidence type="ECO:0000313" key="1">
    <source>
        <dbReference type="EMBL" id="MBT4870132.1"/>
    </source>
</evidence>
<dbReference type="Proteomes" id="UP000722459">
    <property type="component" value="Unassembled WGS sequence"/>
</dbReference>
<reference evidence="1" key="1">
    <citation type="journal article" date="2021" name="ISME J.">
        <title>Mercury methylation by metabolically versatile and cosmopolitan marine bacteria.</title>
        <authorList>
            <person name="Lin H."/>
            <person name="Ascher D.B."/>
            <person name="Myung Y."/>
            <person name="Lamborg C.H."/>
            <person name="Hallam S.J."/>
            <person name="Gionfriddo C.M."/>
            <person name="Holt K.E."/>
            <person name="Moreau J.W."/>
        </authorList>
    </citation>
    <scope>NUCLEOTIDE SEQUENCE</scope>
    <source>
        <strain evidence="1">SI075_bin30</strain>
    </source>
</reference>
<feature type="non-terminal residue" evidence="1">
    <location>
        <position position="1"/>
    </location>
</feature>
<evidence type="ECO:0000313" key="2">
    <source>
        <dbReference type="Proteomes" id="UP000722459"/>
    </source>
</evidence>
<sequence length="246" mass="27654">LTIVAAITAMLFFYLTSYGVGMNEQLDSFYTKDFSADSLKVITYVNVLRDGTELQRHLDGSYCGGGKCPAPQFDYLLTLMKEDYSDNKKFTPETISAISLTLNSVLRPFDDSVDYAFYLLSESESEFLFLMLATHEGSRTWDDDEEKFYIDDVERIYYNCEPTNQDVLSKYITPYVGKVNQSKGKISFLDPDVTDSLGRPFIIGLDVWVSKDLPVIKELEPKTAPGGSDFNCSSIMKCDNDGCVSS</sequence>
<gene>
    <name evidence="1" type="ORF">HON47_00995</name>
</gene>
<organism evidence="1 2">
    <name type="scientific">Candidatus Iainarchaeum sp</name>
    <dbReference type="NCBI Taxonomy" id="3101447"/>
    <lineage>
        <taxon>Archaea</taxon>
        <taxon>Candidatus Iainarchaeota</taxon>
        <taxon>Candidatus Iainarchaeia</taxon>
        <taxon>Candidatus Iainarchaeales</taxon>
        <taxon>Candidatus Iainarchaeaceae</taxon>
        <taxon>Candidatus Iainarchaeum</taxon>
    </lineage>
</organism>
<name>A0A8T5GDZ7_9ARCH</name>
<accession>A0A8T5GDZ7</accession>
<proteinExistence type="predicted"/>
<dbReference type="AlphaFoldDB" id="A0A8T5GDZ7"/>
<dbReference type="EMBL" id="JABJNZ010000018">
    <property type="protein sequence ID" value="MBT4870132.1"/>
    <property type="molecule type" value="Genomic_DNA"/>
</dbReference>